<reference evidence="3 4" key="1">
    <citation type="submission" date="2018-10" db="EMBL/GenBank/DDBJ databases">
        <title>Isolation from cow dung.</title>
        <authorList>
            <person name="Ling L."/>
        </authorList>
    </citation>
    <scope>NUCLEOTIDE SEQUENCE [LARGE SCALE GENOMIC DNA]</scope>
    <source>
        <strain evidence="3 4">NEAU-LL90</strain>
    </source>
</reference>
<dbReference type="Gene3D" id="3.60.15.10">
    <property type="entry name" value="Ribonuclease Z/Hydroxyacylglutathione hydrolase-like"/>
    <property type="match status" value="1"/>
</dbReference>
<organism evidence="3 4">
    <name type="scientific">Nocardia stercoris</name>
    <dbReference type="NCBI Taxonomy" id="2483361"/>
    <lineage>
        <taxon>Bacteria</taxon>
        <taxon>Bacillati</taxon>
        <taxon>Actinomycetota</taxon>
        <taxon>Actinomycetes</taxon>
        <taxon>Mycobacteriales</taxon>
        <taxon>Nocardiaceae</taxon>
        <taxon>Nocardia</taxon>
    </lineage>
</organism>
<dbReference type="Proteomes" id="UP000279275">
    <property type="component" value="Unassembled WGS sequence"/>
</dbReference>
<dbReference type="Pfam" id="PF12706">
    <property type="entry name" value="Lactamase_B_2"/>
    <property type="match status" value="1"/>
</dbReference>
<dbReference type="OrthoDB" id="3204284at2"/>
<dbReference type="SUPFAM" id="SSF56281">
    <property type="entry name" value="Metallo-hydrolase/oxidoreductase"/>
    <property type="match status" value="1"/>
</dbReference>
<dbReference type="GO" id="GO:0016787">
    <property type="term" value="F:hydrolase activity"/>
    <property type="evidence" value="ECO:0007669"/>
    <property type="project" value="UniProtKB-KW"/>
</dbReference>
<dbReference type="PANTHER" id="PTHR43546">
    <property type="entry name" value="UPF0173 METAL-DEPENDENT HYDROLASE MJ1163-RELATED"/>
    <property type="match status" value="1"/>
</dbReference>
<evidence type="ECO:0000256" key="1">
    <source>
        <dbReference type="ARBA" id="ARBA00022801"/>
    </source>
</evidence>
<dbReference type="RefSeq" id="WP_122191424.1">
    <property type="nucleotide sequence ID" value="NZ_RFFH01000020.1"/>
</dbReference>
<evidence type="ECO:0000313" key="3">
    <source>
        <dbReference type="EMBL" id="RMI28550.1"/>
    </source>
</evidence>
<protein>
    <submittedName>
        <fullName evidence="3">MBL fold metallo-hydrolase</fullName>
    </submittedName>
</protein>
<keyword evidence="4" id="KW-1185">Reference proteome</keyword>
<dbReference type="InterPro" id="IPR050114">
    <property type="entry name" value="UPF0173_UPF0282_UlaG_hydrolase"/>
</dbReference>
<accession>A0A3M2KVS4</accession>
<dbReference type="AlphaFoldDB" id="A0A3M2KVS4"/>
<sequence>MKPGIEIRALGGPTALLDVAGLRLLTDPTFDGPGEYPLGAGRVLVKTAPSALSPQQLGPVDAVLLSHDQHPDNLDTAGRHYLAQVPLVLTTAAAESRLAGSCRAVGIWEYVDLARPAGGTLRITRVPARHGPDGTEHLVGEVAGFVLTGADLPTVYISGDNASLDVVRSVAERFPRIDVAMLFAGAARTELIEHGHLTLTSAEAATAARILGAGQVVPLHFDSWQHFTEGGAALLAAFTDAGLRDRLTLLRPGDRAVVVLDSV</sequence>
<gene>
    <name evidence="3" type="ORF">EBN03_29490</name>
</gene>
<comment type="caution">
    <text evidence="3">The sequence shown here is derived from an EMBL/GenBank/DDBJ whole genome shotgun (WGS) entry which is preliminary data.</text>
</comment>
<evidence type="ECO:0000259" key="2">
    <source>
        <dbReference type="Pfam" id="PF12706"/>
    </source>
</evidence>
<evidence type="ECO:0000313" key="4">
    <source>
        <dbReference type="Proteomes" id="UP000279275"/>
    </source>
</evidence>
<feature type="domain" description="Metallo-beta-lactamase" evidence="2">
    <location>
        <begin position="23"/>
        <end position="221"/>
    </location>
</feature>
<dbReference type="EMBL" id="RFFH01000020">
    <property type="protein sequence ID" value="RMI28550.1"/>
    <property type="molecule type" value="Genomic_DNA"/>
</dbReference>
<dbReference type="InterPro" id="IPR001279">
    <property type="entry name" value="Metallo-B-lactamas"/>
</dbReference>
<dbReference type="PANTHER" id="PTHR43546:SF9">
    <property type="entry name" value="L-ASCORBATE-6-PHOSPHATE LACTONASE ULAG-RELATED"/>
    <property type="match status" value="1"/>
</dbReference>
<dbReference type="InterPro" id="IPR036866">
    <property type="entry name" value="RibonucZ/Hydroxyglut_hydro"/>
</dbReference>
<name>A0A3M2KVS4_9NOCA</name>
<keyword evidence="1 3" id="KW-0378">Hydrolase</keyword>
<proteinExistence type="predicted"/>